<dbReference type="PROSITE" id="PS50198">
    <property type="entry name" value="PPIC_PPIASE_2"/>
    <property type="match status" value="1"/>
</dbReference>
<keyword evidence="2" id="KW-1133">Transmembrane helix</keyword>
<keyword evidence="1" id="KW-0413">Isomerase</keyword>
<dbReference type="AlphaFoldDB" id="A0A554LMW2"/>
<dbReference type="InterPro" id="IPR046357">
    <property type="entry name" value="PPIase_dom_sf"/>
</dbReference>
<dbReference type="EMBL" id="VMGN01000019">
    <property type="protein sequence ID" value="TSC94202.1"/>
    <property type="molecule type" value="Genomic_DNA"/>
</dbReference>
<dbReference type="InterPro" id="IPR000297">
    <property type="entry name" value="PPIase_PpiC"/>
</dbReference>
<dbReference type="SUPFAM" id="SSF54534">
    <property type="entry name" value="FKBP-like"/>
    <property type="match status" value="1"/>
</dbReference>
<keyword evidence="2" id="KW-0472">Membrane</keyword>
<keyword evidence="2" id="KW-0812">Transmembrane</keyword>
<dbReference type="PANTHER" id="PTHR47245:SF2">
    <property type="entry name" value="PEPTIDYL-PROLYL CIS-TRANS ISOMERASE HP_0175-RELATED"/>
    <property type="match status" value="1"/>
</dbReference>
<proteinExistence type="predicted"/>
<evidence type="ECO:0000259" key="3">
    <source>
        <dbReference type="PROSITE" id="PS50198"/>
    </source>
</evidence>
<dbReference type="Gene3D" id="3.10.50.40">
    <property type="match status" value="1"/>
</dbReference>
<evidence type="ECO:0000313" key="5">
    <source>
        <dbReference type="Proteomes" id="UP000316495"/>
    </source>
</evidence>
<dbReference type="PANTHER" id="PTHR47245">
    <property type="entry name" value="PEPTIDYLPROLYL ISOMERASE"/>
    <property type="match status" value="1"/>
</dbReference>
<gene>
    <name evidence="4" type="ORF">Athens101428_400</name>
</gene>
<comment type="caution">
    <text evidence="4">The sequence shown here is derived from an EMBL/GenBank/DDBJ whole genome shotgun (WGS) entry which is preliminary data.</text>
</comment>
<dbReference type="Gene3D" id="1.10.4030.10">
    <property type="entry name" value="Porin chaperone SurA, peptide-binding domain"/>
    <property type="match status" value="1"/>
</dbReference>
<evidence type="ECO:0000256" key="2">
    <source>
        <dbReference type="SAM" id="Phobius"/>
    </source>
</evidence>
<dbReference type="Proteomes" id="UP000316495">
    <property type="component" value="Unassembled WGS sequence"/>
</dbReference>
<feature type="domain" description="PpiC" evidence="3">
    <location>
        <begin position="179"/>
        <end position="277"/>
    </location>
</feature>
<reference evidence="4 5" key="1">
    <citation type="submission" date="2017-07" db="EMBL/GenBank/DDBJ databases">
        <title>Mechanisms for carbon and nitrogen cycling indicate functional differentiation within the Candidate Phyla Radiation.</title>
        <authorList>
            <person name="Danczak R.E."/>
            <person name="Johnston M.D."/>
            <person name="Kenah C."/>
            <person name="Slattery M."/>
            <person name="Wrighton K.C."/>
            <person name="Wilkins M.J."/>
        </authorList>
    </citation>
    <scope>NUCLEOTIDE SEQUENCE [LARGE SCALE GENOMIC DNA]</scope>
    <source>
        <strain evidence="4">Athens1014_28</strain>
    </source>
</reference>
<keyword evidence="1" id="KW-0697">Rotamase</keyword>
<protein>
    <submittedName>
        <fullName evidence="4">Foldase protein PrsA</fullName>
    </submittedName>
</protein>
<evidence type="ECO:0000313" key="4">
    <source>
        <dbReference type="EMBL" id="TSC94202.1"/>
    </source>
</evidence>
<feature type="transmembrane region" description="Helical" evidence="2">
    <location>
        <begin position="12"/>
        <end position="32"/>
    </location>
</feature>
<evidence type="ECO:0000256" key="1">
    <source>
        <dbReference type="PROSITE-ProRule" id="PRU00278"/>
    </source>
</evidence>
<dbReference type="InterPro" id="IPR050245">
    <property type="entry name" value="PrsA_foldase"/>
</dbReference>
<accession>A0A554LMW2</accession>
<name>A0A554LMW2_9BACT</name>
<organism evidence="4 5">
    <name type="scientific">Candidatus Berkelbacteria bacterium Athens1014_28</name>
    <dbReference type="NCBI Taxonomy" id="2017145"/>
    <lineage>
        <taxon>Bacteria</taxon>
        <taxon>Candidatus Berkelbacteria</taxon>
    </lineage>
</organism>
<dbReference type="GO" id="GO:0003755">
    <property type="term" value="F:peptidyl-prolyl cis-trans isomerase activity"/>
    <property type="evidence" value="ECO:0007669"/>
    <property type="project" value="UniProtKB-KW"/>
</dbReference>
<dbReference type="InterPro" id="IPR027304">
    <property type="entry name" value="Trigger_fact/SurA_dom_sf"/>
</dbReference>
<dbReference type="SUPFAM" id="SSF109998">
    <property type="entry name" value="Triger factor/SurA peptide-binding domain-like"/>
    <property type="match status" value="1"/>
</dbReference>
<sequence length="348" mass="40433">MDKKEKKEGKRRVSFPAMLGSFAMFAFLILLFSGFYASRNHDGEFSKKITKYVPLPLVAVDYFNFISLSTFNDDLRSLRSFYENQDFSDSGMRVDFSTEDGKKRLKIKEKDILNKLISDKVIEIAAKKNGKNISKEDVDQSVSRKIKEFGGEDKIKENLKKLYGWNLEDFKEKIVKPSLYRDEIEKIIASEYGQEENIRQENKIKEAQNRLSEGDDFAGIAKEFSLGKTADQGGELGWFSREQILDGLAETSFSLKEGEVSDVLESELGYHLIELEEKKSDGEQELIRVRQIFRPKMTMDRWLSEEMKKHKVWIFIDGYNWNSELDLADFSSEELQKFEQDQGMEILQ</sequence>
<dbReference type="Pfam" id="PF00639">
    <property type="entry name" value="Rotamase"/>
    <property type="match status" value="1"/>
</dbReference>